<feature type="region of interest" description="Disordered" evidence="1">
    <location>
        <begin position="296"/>
        <end position="316"/>
    </location>
</feature>
<protein>
    <recommendedName>
        <fullName evidence="5">Extracellular membrane protein CFEM domain-containing protein</fullName>
    </recommendedName>
</protein>
<accession>A0A2J6S911</accession>
<evidence type="ECO:0000256" key="1">
    <source>
        <dbReference type="SAM" id="MobiDB-lite"/>
    </source>
</evidence>
<organism evidence="3 4">
    <name type="scientific">Hyaloscypha variabilis (strain UAMH 11265 / GT02V1 / F)</name>
    <name type="common">Meliniomyces variabilis</name>
    <dbReference type="NCBI Taxonomy" id="1149755"/>
    <lineage>
        <taxon>Eukaryota</taxon>
        <taxon>Fungi</taxon>
        <taxon>Dikarya</taxon>
        <taxon>Ascomycota</taxon>
        <taxon>Pezizomycotina</taxon>
        <taxon>Leotiomycetes</taxon>
        <taxon>Helotiales</taxon>
        <taxon>Hyaloscyphaceae</taxon>
        <taxon>Hyaloscypha</taxon>
        <taxon>Hyaloscypha variabilis</taxon>
    </lineage>
</organism>
<sequence>MSWLRFFLSLLLVSNAVQAQQFLNFTEIDPSECAAPAAYSACYGDVVVSTAKCVNEFSDNPTAQKGCGCTDGEGKINCFAQACWNRVYGCEYQRQVDYYRAECELRSPDIPFWPAPDNAPGGCSCNTGVIIETIYVAEVDFYSCIQGDDGSLTHLYECVCCGIAVGASALFDICPATNPEDIGLSVILNDFNQTVPWPSCGAYLDGIDCVSGFGYVAPLTTGSIYGPSNTPVPGTQTLFDEPGEVTAPPSGSVFTWYGYESSYYYAVTALAPEQVVLTTAAGGAKTTQAGATITGTGVGATSTTPGSGSGTTKGSAAQSLRPSIVVSFATFVLLGVSLSL</sequence>
<gene>
    <name evidence="3" type="ORF">L207DRAFT_506248</name>
</gene>
<dbReference type="AlphaFoldDB" id="A0A2J6S911"/>
<dbReference type="Proteomes" id="UP000235786">
    <property type="component" value="Unassembled WGS sequence"/>
</dbReference>
<feature type="signal peptide" evidence="2">
    <location>
        <begin position="1"/>
        <end position="19"/>
    </location>
</feature>
<dbReference type="EMBL" id="KZ613938">
    <property type="protein sequence ID" value="PMD47251.1"/>
    <property type="molecule type" value="Genomic_DNA"/>
</dbReference>
<feature type="chain" id="PRO_5014476288" description="Extracellular membrane protein CFEM domain-containing protein" evidence="2">
    <location>
        <begin position="20"/>
        <end position="340"/>
    </location>
</feature>
<evidence type="ECO:0000256" key="2">
    <source>
        <dbReference type="SAM" id="SignalP"/>
    </source>
</evidence>
<keyword evidence="2" id="KW-0732">Signal</keyword>
<dbReference type="OrthoDB" id="3538998at2759"/>
<keyword evidence="4" id="KW-1185">Reference proteome</keyword>
<evidence type="ECO:0008006" key="5">
    <source>
        <dbReference type="Google" id="ProtNLM"/>
    </source>
</evidence>
<evidence type="ECO:0000313" key="3">
    <source>
        <dbReference type="EMBL" id="PMD47251.1"/>
    </source>
</evidence>
<evidence type="ECO:0000313" key="4">
    <source>
        <dbReference type="Proteomes" id="UP000235786"/>
    </source>
</evidence>
<reference evidence="3 4" key="1">
    <citation type="submission" date="2016-04" db="EMBL/GenBank/DDBJ databases">
        <title>A degradative enzymes factory behind the ericoid mycorrhizal symbiosis.</title>
        <authorList>
            <consortium name="DOE Joint Genome Institute"/>
            <person name="Martino E."/>
            <person name="Morin E."/>
            <person name="Grelet G."/>
            <person name="Kuo A."/>
            <person name="Kohler A."/>
            <person name="Daghino S."/>
            <person name="Barry K."/>
            <person name="Choi C."/>
            <person name="Cichocki N."/>
            <person name="Clum A."/>
            <person name="Copeland A."/>
            <person name="Hainaut M."/>
            <person name="Haridas S."/>
            <person name="Labutti K."/>
            <person name="Lindquist E."/>
            <person name="Lipzen A."/>
            <person name="Khouja H.-R."/>
            <person name="Murat C."/>
            <person name="Ohm R."/>
            <person name="Olson A."/>
            <person name="Spatafora J."/>
            <person name="Veneault-Fourrey C."/>
            <person name="Henrissat B."/>
            <person name="Grigoriev I."/>
            <person name="Martin F."/>
            <person name="Perotto S."/>
        </authorList>
    </citation>
    <scope>NUCLEOTIDE SEQUENCE [LARGE SCALE GENOMIC DNA]</scope>
    <source>
        <strain evidence="3 4">F</strain>
    </source>
</reference>
<name>A0A2J6S911_HYAVF</name>
<proteinExistence type="predicted"/>